<organism evidence="2 3">
    <name type="scientific">Saprolegnia diclina (strain VS20)</name>
    <dbReference type="NCBI Taxonomy" id="1156394"/>
    <lineage>
        <taxon>Eukaryota</taxon>
        <taxon>Sar</taxon>
        <taxon>Stramenopiles</taxon>
        <taxon>Oomycota</taxon>
        <taxon>Saprolegniomycetes</taxon>
        <taxon>Saprolegniales</taxon>
        <taxon>Saprolegniaceae</taxon>
        <taxon>Saprolegnia</taxon>
    </lineage>
</organism>
<keyword evidence="1" id="KW-0732">Signal</keyword>
<feature type="chain" id="PRO_5004583373" evidence="1">
    <location>
        <begin position="17"/>
        <end position="176"/>
    </location>
</feature>
<name>T0QIG3_SAPDV</name>
<sequence length="176" mass="18758">SKLWTRLGVCTVPVLATLLGTWGPLREVDVVADMLLTVANYCIVEIPVLGCKFEETAAAWPNARDLLPRYATATYGDIDDVKQHLLNDVAVLVVASGAAHTFASFVQSFLVTSPATFHHLSSVTQLARALSTHGALGVGRAIAGTALTTVHAEMANWTCFLECSCAPCTGLRVFLN</sequence>
<keyword evidence="3" id="KW-1185">Reference proteome</keyword>
<evidence type="ECO:0000313" key="2">
    <source>
        <dbReference type="EMBL" id="EQC34501.1"/>
    </source>
</evidence>
<reference evidence="2 3" key="1">
    <citation type="submission" date="2012-04" db="EMBL/GenBank/DDBJ databases">
        <title>The Genome Sequence of Saprolegnia declina VS20.</title>
        <authorList>
            <consortium name="The Broad Institute Genome Sequencing Platform"/>
            <person name="Russ C."/>
            <person name="Nusbaum C."/>
            <person name="Tyler B."/>
            <person name="van West P."/>
            <person name="Dieguez-Uribeondo J."/>
            <person name="de Bruijn I."/>
            <person name="Tripathy S."/>
            <person name="Jiang R."/>
            <person name="Young S.K."/>
            <person name="Zeng Q."/>
            <person name="Gargeya S."/>
            <person name="Fitzgerald M."/>
            <person name="Haas B."/>
            <person name="Abouelleil A."/>
            <person name="Alvarado L."/>
            <person name="Arachchi H.M."/>
            <person name="Berlin A."/>
            <person name="Chapman S.B."/>
            <person name="Goldberg J."/>
            <person name="Griggs A."/>
            <person name="Gujja S."/>
            <person name="Hansen M."/>
            <person name="Howarth C."/>
            <person name="Imamovic A."/>
            <person name="Larimer J."/>
            <person name="McCowen C."/>
            <person name="Montmayeur A."/>
            <person name="Murphy C."/>
            <person name="Neiman D."/>
            <person name="Pearson M."/>
            <person name="Priest M."/>
            <person name="Roberts A."/>
            <person name="Saif S."/>
            <person name="Shea T."/>
            <person name="Sisk P."/>
            <person name="Sykes S."/>
            <person name="Wortman J."/>
            <person name="Nusbaum C."/>
            <person name="Birren B."/>
        </authorList>
    </citation>
    <scope>NUCLEOTIDE SEQUENCE [LARGE SCALE GENOMIC DNA]</scope>
    <source>
        <strain evidence="2 3">VS20</strain>
    </source>
</reference>
<dbReference type="RefSeq" id="XP_008611907.1">
    <property type="nucleotide sequence ID" value="XM_008613685.1"/>
</dbReference>
<proteinExistence type="predicted"/>
<dbReference type="EMBL" id="JH767154">
    <property type="protein sequence ID" value="EQC34501.1"/>
    <property type="molecule type" value="Genomic_DNA"/>
</dbReference>
<dbReference type="VEuPathDB" id="FungiDB:SDRG_07829"/>
<evidence type="ECO:0000313" key="3">
    <source>
        <dbReference type="Proteomes" id="UP000030762"/>
    </source>
</evidence>
<dbReference type="InParanoid" id="T0QIG3"/>
<dbReference type="GeneID" id="19948556"/>
<feature type="non-terminal residue" evidence="2">
    <location>
        <position position="1"/>
    </location>
</feature>
<evidence type="ECO:0000256" key="1">
    <source>
        <dbReference type="SAM" id="SignalP"/>
    </source>
</evidence>
<feature type="signal peptide" evidence="1">
    <location>
        <begin position="1"/>
        <end position="16"/>
    </location>
</feature>
<dbReference type="AlphaFoldDB" id="T0QIG3"/>
<gene>
    <name evidence="2" type="ORF">SDRG_07829</name>
</gene>
<dbReference type="Proteomes" id="UP000030762">
    <property type="component" value="Unassembled WGS sequence"/>
</dbReference>
<accession>T0QIG3</accession>
<protein>
    <submittedName>
        <fullName evidence="2">Uncharacterized protein</fullName>
    </submittedName>
</protein>
<feature type="non-terminal residue" evidence="2">
    <location>
        <position position="176"/>
    </location>
</feature>